<sequence length="140" mass="15128">MPPPAGPSPTVDVVILLPGDRVVLVRRKYPPPGWALPGGFVEVGETLEAAAVREAREETGLEVTLEDLVYVYSDPRRDPRRHTLSAVFLGRAAGEPAGADDAEEARGFAWDALPSPVAFDHAEILADARRLLLTGARRRP</sequence>
<dbReference type="CDD" id="cd18873">
    <property type="entry name" value="NUDIX_NadM_like"/>
    <property type="match status" value="1"/>
</dbReference>
<dbReference type="eggNOG" id="COG1051">
    <property type="taxonomic scope" value="Bacteria"/>
</dbReference>
<gene>
    <name evidence="4" type="ordered locus">Adeh_1123</name>
</gene>
<reference evidence="4 5" key="1">
    <citation type="submission" date="2006-01" db="EMBL/GenBank/DDBJ databases">
        <title>Complete sequence of Anaeromyxobacter dehalogenans 2CP-C.</title>
        <authorList>
            <consortium name="US DOE Joint Genome Institute"/>
            <person name="Copeland A."/>
            <person name="Lucas S."/>
            <person name="Lapidus A."/>
            <person name="Barry K."/>
            <person name="Detter J.C."/>
            <person name="Glavina T."/>
            <person name="Hammon N."/>
            <person name="Israni S."/>
            <person name="Pitluck S."/>
            <person name="Brettin T."/>
            <person name="Bruce D."/>
            <person name="Han C."/>
            <person name="Tapia R."/>
            <person name="Gilna P."/>
            <person name="Kiss H."/>
            <person name="Schmutz J."/>
            <person name="Larimer F."/>
            <person name="Land M."/>
            <person name="Kyrpides N."/>
            <person name="Anderson I."/>
            <person name="Sanford R.A."/>
            <person name="Ritalahti K.M."/>
            <person name="Thomas H.S."/>
            <person name="Kirby J.R."/>
            <person name="Zhulin I.B."/>
            <person name="Loeffler F.E."/>
            <person name="Richardson P."/>
        </authorList>
    </citation>
    <scope>NUCLEOTIDE SEQUENCE [LARGE SCALE GENOMIC DNA]</scope>
    <source>
        <strain evidence="4 5">2CP-C</strain>
    </source>
</reference>
<dbReference type="STRING" id="290397.Adeh_1123"/>
<dbReference type="AlphaFoldDB" id="Q2IQ20"/>
<evidence type="ECO:0000313" key="4">
    <source>
        <dbReference type="EMBL" id="ABC80898.1"/>
    </source>
</evidence>
<dbReference type="SUPFAM" id="SSF55811">
    <property type="entry name" value="Nudix"/>
    <property type="match status" value="1"/>
</dbReference>
<dbReference type="InterPro" id="IPR000086">
    <property type="entry name" value="NUDIX_hydrolase_dom"/>
</dbReference>
<evidence type="ECO:0000256" key="1">
    <source>
        <dbReference type="ARBA" id="ARBA00022801"/>
    </source>
</evidence>
<organism evidence="4 5">
    <name type="scientific">Anaeromyxobacter dehalogenans (strain 2CP-C)</name>
    <dbReference type="NCBI Taxonomy" id="290397"/>
    <lineage>
        <taxon>Bacteria</taxon>
        <taxon>Pseudomonadati</taxon>
        <taxon>Myxococcota</taxon>
        <taxon>Myxococcia</taxon>
        <taxon>Myxococcales</taxon>
        <taxon>Cystobacterineae</taxon>
        <taxon>Anaeromyxobacteraceae</taxon>
        <taxon>Anaeromyxobacter</taxon>
    </lineage>
</organism>
<dbReference type="Pfam" id="PF00293">
    <property type="entry name" value="NUDIX"/>
    <property type="match status" value="1"/>
</dbReference>
<accession>Q2IQ20</accession>
<dbReference type="HOGENOM" id="CLU_037162_20_3_7"/>
<dbReference type="PRINTS" id="PR00502">
    <property type="entry name" value="NUDIXFAMILY"/>
</dbReference>
<evidence type="ECO:0000256" key="2">
    <source>
        <dbReference type="RuleBase" id="RU003476"/>
    </source>
</evidence>
<dbReference type="InterPro" id="IPR020476">
    <property type="entry name" value="Nudix_hydrolase"/>
</dbReference>
<dbReference type="PANTHER" id="PTHR43736">
    <property type="entry name" value="ADP-RIBOSE PYROPHOSPHATASE"/>
    <property type="match status" value="1"/>
</dbReference>
<dbReference type="EMBL" id="CP000251">
    <property type="protein sequence ID" value="ABC80898.1"/>
    <property type="molecule type" value="Genomic_DNA"/>
</dbReference>
<dbReference type="OrthoDB" id="9761969at2"/>
<dbReference type="GO" id="GO:0016787">
    <property type="term" value="F:hydrolase activity"/>
    <property type="evidence" value="ECO:0007669"/>
    <property type="project" value="UniProtKB-KW"/>
</dbReference>
<feature type="domain" description="Nudix hydrolase" evidence="3">
    <location>
        <begin position="6"/>
        <end position="133"/>
    </location>
</feature>
<comment type="similarity">
    <text evidence="2">Belongs to the Nudix hydrolase family.</text>
</comment>
<name>Q2IQ20_ANADE</name>
<dbReference type="PANTHER" id="PTHR43736:SF1">
    <property type="entry name" value="DIHYDRONEOPTERIN TRIPHOSPHATE DIPHOSPHATASE"/>
    <property type="match status" value="1"/>
</dbReference>
<evidence type="ECO:0000259" key="3">
    <source>
        <dbReference type="PROSITE" id="PS51462"/>
    </source>
</evidence>
<dbReference type="InterPro" id="IPR020084">
    <property type="entry name" value="NUDIX_hydrolase_CS"/>
</dbReference>
<dbReference type="Gene3D" id="3.90.79.10">
    <property type="entry name" value="Nucleoside Triphosphate Pyrophosphohydrolase"/>
    <property type="match status" value="1"/>
</dbReference>
<protein>
    <submittedName>
        <fullName evidence="4">NUDIX hydrolase</fullName>
    </submittedName>
</protein>
<dbReference type="Proteomes" id="UP000001935">
    <property type="component" value="Chromosome"/>
</dbReference>
<dbReference type="PROSITE" id="PS51462">
    <property type="entry name" value="NUDIX"/>
    <property type="match status" value="1"/>
</dbReference>
<evidence type="ECO:0000313" key="5">
    <source>
        <dbReference type="Proteomes" id="UP000001935"/>
    </source>
</evidence>
<dbReference type="PROSITE" id="PS00893">
    <property type="entry name" value="NUDIX_BOX"/>
    <property type="match status" value="1"/>
</dbReference>
<dbReference type="RefSeq" id="WP_011420181.1">
    <property type="nucleotide sequence ID" value="NC_007760.1"/>
</dbReference>
<dbReference type="KEGG" id="ade:Adeh_1123"/>
<dbReference type="InterPro" id="IPR015797">
    <property type="entry name" value="NUDIX_hydrolase-like_dom_sf"/>
</dbReference>
<proteinExistence type="inferred from homology"/>
<keyword evidence="1 2" id="KW-0378">Hydrolase</keyword>